<gene>
    <name evidence="3" type="ORF">OS493_038670</name>
</gene>
<reference evidence="3" key="1">
    <citation type="submission" date="2023-01" db="EMBL/GenBank/DDBJ databases">
        <title>Genome assembly of the deep-sea coral Lophelia pertusa.</title>
        <authorList>
            <person name="Herrera S."/>
            <person name="Cordes E."/>
        </authorList>
    </citation>
    <scope>NUCLEOTIDE SEQUENCE</scope>
    <source>
        <strain evidence="3">USNM1676648</strain>
        <tissue evidence="3">Polyp</tissue>
    </source>
</reference>
<keyword evidence="2" id="KW-1133">Transmembrane helix</keyword>
<evidence type="ECO:0000313" key="4">
    <source>
        <dbReference type="Proteomes" id="UP001163046"/>
    </source>
</evidence>
<evidence type="ECO:0000313" key="3">
    <source>
        <dbReference type="EMBL" id="KAJ7375806.1"/>
    </source>
</evidence>
<keyword evidence="4" id="KW-1185">Reference proteome</keyword>
<name>A0A9X0CU97_9CNID</name>
<dbReference type="Proteomes" id="UP001163046">
    <property type="component" value="Unassembled WGS sequence"/>
</dbReference>
<sequence length="189" mass="20659">MASSEKEMIPLDAIPQGDEGITQITELFSAEDLVNVKFPSRPRRKVVIIVAVIAVVLIVAGVLIGTFVPNYMRDNDGANNKSDKGLKGKGIGEIEEEELEEEKSIPSPLGADNPADYMSRHPDSKQSQTTSHLSRIDAYVNFVTTNAVPSAVTFQDRVKDVTAADETLQNLARVITSQKWYEVGKDVVT</sequence>
<accession>A0A9X0CU97</accession>
<dbReference type="AlphaFoldDB" id="A0A9X0CU97"/>
<feature type="region of interest" description="Disordered" evidence="1">
    <location>
        <begin position="97"/>
        <end position="130"/>
    </location>
</feature>
<protein>
    <submittedName>
        <fullName evidence="3">Uncharacterized protein</fullName>
    </submittedName>
</protein>
<dbReference type="EMBL" id="MU826461">
    <property type="protein sequence ID" value="KAJ7375806.1"/>
    <property type="molecule type" value="Genomic_DNA"/>
</dbReference>
<feature type="transmembrane region" description="Helical" evidence="2">
    <location>
        <begin position="46"/>
        <end position="68"/>
    </location>
</feature>
<proteinExistence type="predicted"/>
<keyword evidence="2" id="KW-0812">Transmembrane</keyword>
<keyword evidence="2" id="KW-0472">Membrane</keyword>
<evidence type="ECO:0000256" key="1">
    <source>
        <dbReference type="SAM" id="MobiDB-lite"/>
    </source>
</evidence>
<comment type="caution">
    <text evidence="3">The sequence shown here is derived from an EMBL/GenBank/DDBJ whole genome shotgun (WGS) entry which is preliminary data.</text>
</comment>
<evidence type="ECO:0000256" key="2">
    <source>
        <dbReference type="SAM" id="Phobius"/>
    </source>
</evidence>
<dbReference type="OrthoDB" id="5964945at2759"/>
<organism evidence="3 4">
    <name type="scientific">Desmophyllum pertusum</name>
    <dbReference type="NCBI Taxonomy" id="174260"/>
    <lineage>
        <taxon>Eukaryota</taxon>
        <taxon>Metazoa</taxon>
        <taxon>Cnidaria</taxon>
        <taxon>Anthozoa</taxon>
        <taxon>Hexacorallia</taxon>
        <taxon>Scleractinia</taxon>
        <taxon>Caryophylliina</taxon>
        <taxon>Caryophylliidae</taxon>
        <taxon>Desmophyllum</taxon>
    </lineage>
</organism>